<comment type="caution">
    <text evidence="1">The sequence shown here is derived from an EMBL/GenBank/DDBJ whole genome shotgun (WGS) entry which is preliminary data.</text>
</comment>
<proteinExistence type="predicted"/>
<keyword evidence="2" id="KW-1185">Reference proteome</keyword>
<dbReference type="Gene3D" id="3.90.960.10">
    <property type="entry name" value="YbaK/aminoacyl-tRNA synthetase-associated domain"/>
    <property type="match status" value="1"/>
</dbReference>
<dbReference type="GO" id="GO:0002161">
    <property type="term" value="F:aminoacyl-tRNA deacylase activity"/>
    <property type="evidence" value="ECO:0007669"/>
    <property type="project" value="InterPro"/>
</dbReference>
<evidence type="ECO:0000313" key="2">
    <source>
        <dbReference type="Proteomes" id="UP000051155"/>
    </source>
</evidence>
<dbReference type="Proteomes" id="UP000051155">
    <property type="component" value="Unassembled WGS sequence"/>
</dbReference>
<name>A0A0R1Q1E7_9LACO</name>
<organism evidence="1 2">
    <name type="scientific">Liquorilactobacillus uvarum DSM 19971</name>
    <dbReference type="NCBI Taxonomy" id="1423812"/>
    <lineage>
        <taxon>Bacteria</taxon>
        <taxon>Bacillati</taxon>
        <taxon>Bacillota</taxon>
        <taxon>Bacilli</taxon>
        <taxon>Lactobacillales</taxon>
        <taxon>Lactobacillaceae</taxon>
        <taxon>Liquorilactobacillus</taxon>
    </lineage>
</organism>
<gene>
    <name evidence="1" type="ORF">FD20_GL001536</name>
</gene>
<accession>A0A0R1Q1E7</accession>
<evidence type="ECO:0000313" key="1">
    <source>
        <dbReference type="EMBL" id="KRL34875.1"/>
    </source>
</evidence>
<dbReference type="AlphaFoldDB" id="A0A0R1Q1E7"/>
<dbReference type="EMBL" id="AZEG01000035">
    <property type="protein sequence ID" value="KRL34875.1"/>
    <property type="molecule type" value="Genomic_DNA"/>
</dbReference>
<dbReference type="SUPFAM" id="SSF55826">
    <property type="entry name" value="YbaK/ProRS associated domain"/>
    <property type="match status" value="1"/>
</dbReference>
<reference evidence="1 2" key="1">
    <citation type="journal article" date="2015" name="Genome Announc.">
        <title>Expanding the biotechnology potential of lactobacilli through comparative genomics of 213 strains and associated genera.</title>
        <authorList>
            <person name="Sun Z."/>
            <person name="Harris H.M."/>
            <person name="McCann A."/>
            <person name="Guo C."/>
            <person name="Argimon S."/>
            <person name="Zhang W."/>
            <person name="Yang X."/>
            <person name="Jeffery I.B."/>
            <person name="Cooney J.C."/>
            <person name="Kagawa T.F."/>
            <person name="Liu W."/>
            <person name="Song Y."/>
            <person name="Salvetti E."/>
            <person name="Wrobel A."/>
            <person name="Rasinkangas P."/>
            <person name="Parkhill J."/>
            <person name="Rea M.C."/>
            <person name="O'Sullivan O."/>
            <person name="Ritari J."/>
            <person name="Douillard F.P."/>
            <person name="Paul Ross R."/>
            <person name="Yang R."/>
            <person name="Briner A.E."/>
            <person name="Felis G.E."/>
            <person name="de Vos W.M."/>
            <person name="Barrangou R."/>
            <person name="Klaenhammer T.R."/>
            <person name="Caufield P.W."/>
            <person name="Cui Y."/>
            <person name="Zhang H."/>
            <person name="O'Toole P.W."/>
        </authorList>
    </citation>
    <scope>NUCLEOTIDE SEQUENCE [LARGE SCALE GENOMIC DNA]</scope>
    <source>
        <strain evidence="1 2">DSM 19971</strain>
    </source>
</reference>
<protein>
    <submittedName>
        <fullName evidence="1">Uncharacterized protein</fullName>
    </submittedName>
</protein>
<dbReference type="PATRIC" id="fig|1423812.3.peg.1634"/>
<dbReference type="RefSeq" id="WP_162255648.1">
    <property type="nucleotide sequence ID" value="NZ_AZEG01000035.1"/>
</dbReference>
<sequence>MKIMTDKKLFSILKKIKMNYAKQHIQTDRAADDNWPLLKSSLFYNKSDENYCMYISMQAIWLVGKGRQQQELIFCEKDQIDELFESKINKLTPFVLIEDTKKQVKPIIDNQLMKYELVGIKLQNEKSILIISSSDLLIFLRYIDHSPKMVES</sequence>
<dbReference type="InterPro" id="IPR036754">
    <property type="entry name" value="YbaK/aa-tRNA-synt-asso_dom_sf"/>
</dbReference>
<dbReference type="STRING" id="1423812.FD20_GL001536"/>